<dbReference type="EMBL" id="PGCJ01000883">
    <property type="protein sequence ID" value="PLW15943.1"/>
    <property type="molecule type" value="Genomic_DNA"/>
</dbReference>
<sequence>MVPGPTFSQRALSSLSRRVQSAMSRYNRNSQQPRPPSNQSNSVTATPTSSSAARRRRHTSTITMGRVAFCPDNNMEAVIITNFPSSIPLNVGRMSDPCALCGIDDQSKAFQRNIRSYNNAVSFASCGALIDHSTQ</sequence>
<proteinExistence type="predicted"/>
<keyword evidence="3" id="KW-1185">Reference proteome</keyword>
<evidence type="ECO:0000313" key="2">
    <source>
        <dbReference type="EMBL" id="PLW15943.1"/>
    </source>
</evidence>
<gene>
    <name evidence="2" type="ORF">PCANC_16473</name>
</gene>
<protein>
    <submittedName>
        <fullName evidence="2">Uncharacterized protein</fullName>
    </submittedName>
</protein>
<accession>A0A2N5SRS6</accession>
<reference evidence="2 3" key="1">
    <citation type="submission" date="2017-11" db="EMBL/GenBank/DDBJ databases">
        <title>De novo assembly and phasing of dikaryotic genomes from two isolates of Puccinia coronata f. sp. avenae, the causal agent of oat crown rust.</title>
        <authorList>
            <person name="Miller M.E."/>
            <person name="Zhang Y."/>
            <person name="Omidvar V."/>
            <person name="Sperschneider J."/>
            <person name="Schwessinger B."/>
            <person name="Raley C."/>
            <person name="Palmer J.M."/>
            <person name="Garnica D."/>
            <person name="Upadhyaya N."/>
            <person name="Rathjen J."/>
            <person name="Taylor J.M."/>
            <person name="Park R.F."/>
            <person name="Dodds P.N."/>
            <person name="Hirsch C.D."/>
            <person name="Kianian S.F."/>
            <person name="Figueroa M."/>
        </authorList>
    </citation>
    <scope>NUCLEOTIDE SEQUENCE [LARGE SCALE GENOMIC DNA]</scope>
    <source>
        <strain evidence="2">12NC29</strain>
    </source>
</reference>
<evidence type="ECO:0000256" key="1">
    <source>
        <dbReference type="SAM" id="MobiDB-lite"/>
    </source>
</evidence>
<organism evidence="2 3">
    <name type="scientific">Puccinia coronata f. sp. avenae</name>
    <dbReference type="NCBI Taxonomy" id="200324"/>
    <lineage>
        <taxon>Eukaryota</taxon>
        <taxon>Fungi</taxon>
        <taxon>Dikarya</taxon>
        <taxon>Basidiomycota</taxon>
        <taxon>Pucciniomycotina</taxon>
        <taxon>Pucciniomycetes</taxon>
        <taxon>Pucciniales</taxon>
        <taxon>Pucciniaceae</taxon>
        <taxon>Puccinia</taxon>
    </lineage>
</organism>
<feature type="compositionally biased region" description="Low complexity" evidence="1">
    <location>
        <begin position="40"/>
        <end position="52"/>
    </location>
</feature>
<feature type="compositionally biased region" description="Polar residues" evidence="1">
    <location>
        <begin position="1"/>
        <end position="32"/>
    </location>
</feature>
<name>A0A2N5SRS6_9BASI</name>
<evidence type="ECO:0000313" key="3">
    <source>
        <dbReference type="Proteomes" id="UP000235388"/>
    </source>
</evidence>
<dbReference type="Proteomes" id="UP000235388">
    <property type="component" value="Unassembled WGS sequence"/>
</dbReference>
<feature type="region of interest" description="Disordered" evidence="1">
    <location>
        <begin position="1"/>
        <end position="60"/>
    </location>
</feature>
<dbReference type="AlphaFoldDB" id="A0A2N5SRS6"/>
<comment type="caution">
    <text evidence="2">The sequence shown here is derived from an EMBL/GenBank/DDBJ whole genome shotgun (WGS) entry which is preliminary data.</text>
</comment>